<dbReference type="AlphaFoldDB" id="A0A1B2DM09"/>
<name>A0A1B2DM09_9BACL</name>
<accession>A0A1B2DM09</accession>
<keyword evidence="1" id="KW-0812">Transmembrane</keyword>
<dbReference type="Pfam" id="PF10031">
    <property type="entry name" value="DUF2273"/>
    <property type="match status" value="1"/>
</dbReference>
<evidence type="ECO:0000313" key="2">
    <source>
        <dbReference type="EMBL" id="ANY68742.1"/>
    </source>
</evidence>
<evidence type="ECO:0008006" key="3">
    <source>
        <dbReference type="Google" id="ProtNLM"/>
    </source>
</evidence>
<sequence>MWREFWVHYGKRTIGAAAGLFFGFVYLFAGFWDMLVFMLLISIGYWIGKKKDLRQDPAARWQQVWSVLMERFRPFR</sequence>
<keyword evidence="1" id="KW-0472">Membrane</keyword>
<dbReference type="EMBL" id="CP016808">
    <property type="protein sequence ID" value="ANY68742.1"/>
    <property type="molecule type" value="Genomic_DNA"/>
</dbReference>
<keyword evidence="1" id="KW-1133">Transmembrane helix</keyword>
<gene>
    <name evidence="2" type="ORF">BBD42_21445</name>
</gene>
<reference evidence="2" key="1">
    <citation type="submission" date="2016-08" db="EMBL/GenBank/DDBJ databases">
        <title>Complete Genome Seqeunce of Paenibacillus sp. BIHB 4019 from tea rhizoplane.</title>
        <authorList>
            <person name="Thakur R."/>
            <person name="Swarnkar M.K."/>
            <person name="Gulati A."/>
        </authorList>
    </citation>
    <scope>NUCLEOTIDE SEQUENCE [LARGE SCALE GENOMIC DNA]</scope>
    <source>
        <strain evidence="2">BIHB4019</strain>
    </source>
</reference>
<organism evidence="2">
    <name type="scientific">Paenibacillus sp. BIHB 4019</name>
    <dbReference type="NCBI Taxonomy" id="1870819"/>
    <lineage>
        <taxon>Bacteria</taxon>
        <taxon>Bacillati</taxon>
        <taxon>Bacillota</taxon>
        <taxon>Bacilli</taxon>
        <taxon>Bacillales</taxon>
        <taxon>Paenibacillaceae</taxon>
        <taxon>Paenibacillus</taxon>
    </lineage>
</organism>
<proteinExistence type="predicted"/>
<dbReference type="InterPro" id="IPR018730">
    <property type="entry name" value="DUF2273"/>
</dbReference>
<feature type="transmembrane region" description="Helical" evidence="1">
    <location>
        <begin position="20"/>
        <end position="47"/>
    </location>
</feature>
<evidence type="ECO:0000256" key="1">
    <source>
        <dbReference type="SAM" id="Phobius"/>
    </source>
</evidence>
<protein>
    <recommendedName>
        <fullName evidence="3">DUF2273 domain-containing protein</fullName>
    </recommendedName>
</protein>
<dbReference type="RefSeq" id="WP_099519843.1">
    <property type="nucleotide sequence ID" value="NZ_CP016808.1"/>
</dbReference>